<name>A0A0G0K9K9_9BACT</name>
<gene>
    <name evidence="1" type="ORF">US95_C0002G0018</name>
</gene>
<dbReference type="Proteomes" id="UP000034738">
    <property type="component" value="Unassembled WGS sequence"/>
</dbReference>
<dbReference type="GO" id="GO:0016779">
    <property type="term" value="F:nucleotidyltransferase activity"/>
    <property type="evidence" value="ECO:0007669"/>
    <property type="project" value="UniProtKB-KW"/>
</dbReference>
<dbReference type="EMBL" id="LBUY01000002">
    <property type="protein sequence ID" value="KKQ75542.1"/>
    <property type="molecule type" value="Genomic_DNA"/>
</dbReference>
<proteinExistence type="predicted"/>
<sequence length="53" mass="6485">MWPTSTKSYPKQFRPIVKGKSFLRHTYERFAKVYKPEDILVSTEIRYKEFIEN</sequence>
<dbReference type="InterPro" id="IPR029044">
    <property type="entry name" value="Nucleotide-diphossugar_trans"/>
</dbReference>
<evidence type="ECO:0000313" key="1">
    <source>
        <dbReference type="EMBL" id="KKQ75542.1"/>
    </source>
</evidence>
<accession>A0A0G0K9K9</accession>
<keyword evidence="1" id="KW-0808">Transferase</keyword>
<feature type="non-terminal residue" evidence="1">
    <location>
        <position position="53"/>
    </location>
</feature>
<evidence type="ECO:0000313" key="2">
    <source>
        <dbReference type="Proteomes" id="UP000034738"/>
    </source>
</evidence>
<dbReference type="SUPFAM" id="SSF53448">
    <property type="entry name" value="Nucleotide-diphospho-sugar transferases"/>
    <property type="match status" value="1"/>
</dbReference>
<comment type="caution">
    <text evidence="1">The sequence shown here is derived from an EMBL/GenBank/DDBJ whole genome shotgun (WGS) entry which is preliminary data.</text>
</comment>
<organism evidence="1 2">
    <name type="scientific">Candidatus Woesebacteria bacterium GW2011_GWB1_38_5</name>
    <dbReference type="NCBI Taxonomy" id="1618568"/>
    <lineage>
        <taxon>Bacteria</taxon>
        <taxon>Candidatus Woeseibacteriota</taxon>
    </lineage>
</organism>
<reference evidence="1 2" key="1">
    <citation type="journal article" date="2015" name="Nature">
        <title>rRNA introns, odd ribosomes, and small enigmatic genomes across a large radiation of phyla.</title>
        <authorList>
            <person name="Brown C.T."/>
            <person name="Hug L.A."/>
            <person name="Thomas B.C."/>
            <person name="Sharon I."/>
            <person name="Castelle C.J."/>
            <person name="Singh A."/>
            <person name="Wilkins M.J."/>
            <person name="Williams K.H."/>
            <person name="Banfield J.F."/>
        </authorList>
    </citation>
    <scope>NUCLEOTIDE SEQUENCE [LARGE SCALE GENOMIC DNA]</scope>
</reference>
<protein>
    <submittedName>
        <fullName evidence="1">Mannose-1-phosphate guanylyltransferase</fullName>
    </submittedName>
</protein>
<dbReference type="Gene3D" id="3.90.550.10">
    <property type="entry name" value="Spore Coat Polysaccharide Biosynthesis Protein SpsA, Chain A"/>
    <property type="match status" value="1"/>
</dbReference>
<keyword evidence="1" id="KW-0548">Nucleotidyltransferase</keyword>
<dbReference type="AlphaFoldDB" id="A0A0G0K9K9"/>